<dbReference type="EMBL" id="CAUYUJ010020625">
    <property type="protein sequence ID" value="CAK0899556.1"/>
    <property type="molecule type" value="Genomic_DNA"/>
</dbReference>
<reference evidence="1" key="1">
    <citation type="submission" date="2023-10" db="EMBL/GenBank/DDBJ databases">
        <authorList>
            <person name="Chen Y."/>
            <person name="Shah S."/>
            <person name="Dougan E. K."/>
            <person name="Thang M."/>
            <person name="Chan C."/>
        </authorList>
    </citation>
    <scope>NUCLEOTIDE SEQUENCE [LARGE SCALE GENOMIC DNA]</scope>
</reference>
<name>A0ABN9XIH3_9DINO</name>
<gene>
    <name evidence="1" type="ORF">PCOR1329_LOCUS77037</name>
</gene>
<dbReference type="PANTHER" id="PTHR40861:SF1">
    <property type="entry name" value="PHOSPHATIDATE PHOSPHATASE APP1 CATALYTIC DOMAIN-CONTAINING PROTEIN"/>
    <property type="match status" value="1"/>
</dbReference>
<evidence type="ECO:0000313" key="2">
    <source>
        <dbReference type="Proteomes" id="UP001189429"/>
    </source>
</evidence>
<dbReference type="PANTHER" id="PTHR40861">
    <property type="entry name" value="DUF2183 DOMAIN-CONTAINING PROTEIN"/>
    <property type="match status" value="1"/>
</dbReference>
<organism evidence="1 2">
    <name type="scientific">Prorocentrum cordatum</name>
    <dbReference type="NCBI Taxonomy" id="2364126"/>
    <lineage>
        <taxon>Eukaryota</taxon>
        <taxon>Sar</taxon>
        <taxon>Alveolata</taxon>
        <taxon>Dinophyceae</taxon>
        <taxon>Prorocentrales</taxon>
        <taxon>Prorocentraceae</taxon>
        <taxon>Prorocentrum</taxon>
    </lineage>
</organism>
<sequence length="125" mass="13867">MSKIVNLLVDSEADILNKLIERMSETGLVHDLVTFFQHDAELLNMLGDRAIDGDLSIEARWRLLHTLMSTGISSCKGAEKAVESLLVSVEGDELSELKSKQDSSGDRHSMHKLIFEDIARGRLAC</sequence>
<keyword evidence="2" id="KW-1185">Reference proteome</keyword>
<comment type="caution">
    <text evidence="1">The sequence shown here is derived from an EMBL/GenBank/DDBJ whole genome shotgun (WGS) entry which is preliminary data.</text>
</comment>
<accession>A0ABN9XIH3</accession>
<protein>
    <submittedName>
        <fullName evidence="1">Uncharacterized protein</fullName>
    </submittedName>
</protein>
<evidence type="ECO:0000313" key="1">
    <source>
        <dbReference type="EMBL" id="CAK0899556.1"/>
    </source>
</evidence>
<dbReference type="Proteomes" id="UP001189429">
    <property type="component" value="Unassembled WGS sequence"/>
</dbReference>
<proteinExistence type="predicted"/>